<keyword evidence="1" id="KW-0378">Hydrolase</keyword>
<dbReference type="Pfam" id="PF00035">
    <property type="entry name" value="dsrm"/>
    <property type="match status" value="1"/>
</dbReference>
<dbReference type="Gene3D" id="1.10.1520.10">
    <property type="entry name" value="Ribonuclease III domain"/>
    <property type="match status" value="1"/>
</dbReference>
<keyword evidence="7" id="KW-1185">Reference proteome</keyword>
<organism evidence="6 7">
    <name type="scientific">Taxus chinensis</name>
    <name type="common">Chinese yew</name>
    <name type="synonym">Taxus wallichiana var. chinensis</name>
    <dbReference type="NCBI Taxonomy" id="29808"/>
    <lineage>
        <taxon>Eukaryota</taxon>
        <taxon>Viridiplantae</taxon>
        <taxon>Streptophyta</taxon>
        <taxon>Embryophyta</taxon>
        <taxon>Tracheophyta</taxon>
        <taxon>Spermatophyta</taxon>
        <taxon>Pinopsida</taxon>
        <taxon>Pinidae</taxon>
        <taxon>Conifers II</taxon>
        <taxon>Cupressales</taxon>
        <taxon>Taxaceae</taxon>
        <taxon>Taxus</taxon>
    </lineage>
</organism>
<dbReference type="OMA" id="ECECEEV"/>
<evidence type="ECO:0000313" key="6">
    <source>
        <dbReference type="EMBL" id="KAH9328952.1"/>
    </source>
</evidence>
<reference evidence="6 7" key="1">
    <citation type="journal article" date="2021" name="Nat. Plants">
        <title>The Taxus genome provides insights into paclitaxel biosynthesis.</title>
        <authorList>
            <person name="Xiong X."/>
            <person name="Gou J."/>
            <person name="Liao Q."/>
            <person name="Li Y."/>
            <person name="Zhou Q."/>
            <person name="Bi G."/>
            <person name="Li C."/>
            <person name="Du R."/>
            <person name="Wang X."/>
            <person name="Sun T."/>
            <person name="Guo L."/>
            <person name="Liang H."/>
            <person name="Lu P."/>
            <person name="Wu Y."/>
            <person name="Zhang Z."/>
            <person name="Ro D.K."/>
            <person name="Shang Y."/>
            <person name="Huang S."/>
            <person name="Yan J."/>
        </authorList>
    </citation>
    <scope>NUCLEOTIDE SEQUENCE [LARGE SCALE GENOMIC DNA]</scope>
    <source>
        <strain evidence="6">Ta-2019</strain>
    </source>
</reference>
<evidence type="ECO:0000256" key="2">
    <source>
        <dbReference type="ARBA" id="ARBA00022884"/>
    </source>
</evidence>
<sequence length="118" mass="13029">VLGDLIESIAGAILVDSGFRTNLVWDAMKPLLEPIVTPESICYHPIRELQELCQKKSYTWNFSTIPKEGIISVEVQVNVGDHIYTETCDGSNKRTAKKLAAEKVLKSLKGTSDGKIPK</sequence>
<dbReference type="SMART" id="SM00358">
    <property type="entry name" value="DSRM"/>
    <property type="match status" value="1"/>
</dbReference>
<keyword evidence="2 3" id="KW-0694">RNA-binding</keyword>
<dbReference type="Proteomes" id="UP000824469">
    <property type="component" value="Unassembled WGS sequence"/>
</dbReference>
<protein>
    <submittedName>
        <fullName evidence="6">Uncharacterized protein</fullName>
    </submittedName>
</protein>
<feature type="domain" description="RNase III" evidence="5">
    <location>
        <begin position="1"/>
        <end position="18"/>
    </location>
</feature>
<feature type="non-terminal residue" evidence="6">
    <location>
        <position position="1"/>
    </location>
</feature>
<dbReference type="InterPro" id="IPR000999">
    <property type="entry name" value="RNase_III_dom"/>
</dbReference>
<name>A0AA38GWQ6_TAXCH</name>
<evidence type="ECO:0000256" key="3">
    <source>
        <dbReference type="PROSITE-ProRule" id="PRU00266"/>
    </source>
</evidence>
<evidence type="ECO:0000259" key="5">
    <source>
        <dbReference type="PROSITE" id="PS50142"/>
    </source>
</evidence>
<feature type="domain" description="DRBM" evidence="4">
    <location>
        <begin position="44"/>
        <end position="110"/>
    </location>
</feature>
<dbReference type="GO" id="GO:0030422">
    <property type="term" value="P:siRNA processing"/>
    <property type="evidence" value="ECO:0007669"/>
    <property type="project" value="TreeGrafter"/>
</dbReference>
<dbReference type="PANTHER" id="PTHR14950:SF70">
    <property type="entry name" value="ENDORIBONUCLEASE DICER HOMOLOG 2"/>
    <property type="match status" value="1"/>
</dbReference>
<evidence type="ECO:0000313" key="7">
    <source>
        <dbReference type="Proteomes" id="UP000824469"/>
    </source>
</evidence>
<dbReference type="PANTHER" id="PTHR14950">
    <property type="entry name" value="DICER-RELATED"/>
    <property type="match status" value="1"/>
</dbReference>
<dbReference type="GO" id="GO:0005737">
    <property type="term" value="C:cytoplasm"/>
    <property type="evidence" value="ECO:0007669"/>
    <property type="project" value="TreeGrafter"/>
</dbReference>
<dbReference type="GO" id="GO:0004525">
    <property type="term" value="F:ribonuclease III activity"/>
    <property type="evidence" value="ECO:0007669"/>
    <property type="project" value="InterPro"/>
</dbReference>
<dbReference type="PROSITE" id="PS50137">
    <property type="entry name" value="DS_RBD"/>
    <property type="match status" value="1"/>
</dbReference>
<dbReference type="InterPro" id="IPR014720">
    <property type="entry name" value="dsRBD_dom"/>
</dbReference>
<dbReference type="SUPFAM" id="SSF54768">
    <property type="entry name" value="dsRNA-binding domain-like"/>
    <property type="match status" value="1"/>
</dbReference>
<dbReference type="GO" id="GO:0003723">
    <property type="term" value="F:RNA binding"/>
    <property type="evidence" value="ECO:0007669"/>
    <property type="project" value="UniProtKB-UniRule"/>
</dbReference>
<dbReference type="PROSITE" id="PS50142">
    <property type="entry name" value="RNASE_3_2"/>
    <property type="match status" value="1"/>
</dbReference>
<feature type="non-terminal residue" evidence="6">
    <location>
        <position position="118"/>
    </location>
</feature>
<dbReference type="GO" id="GO:0005634">
    <property type="term" value="C:nucleus"/>
    <property type="evidence" value="ECO:0007669"/>
    <property type="project" value="TreeGrafter"/>
</dbReference>
<evidence type="ECO:0000256" key="1">
    <source>
        <dbReference type="ARBA" id="ARBA00022801"/>
    </source>
</evidence>
<dbReference type="EMBL" id="JAHRHJ020000001">
    <property type="protein sequence ID" value="KAH9328952.1"/>
    <property type="molecule type" value="Genomic_DNA"/>
</dbReference>
<dbReference type="AlphaFoldDB" id="A0AA38GWQ6"/>
<proteinExistence type="predicted"/>
<dbReference type="Gene3D" id="3.30.160.20">
    <property type="match status" value="1"/>
</dbReference>
<evidence type="ECO:0000259" key="4">
    <source>
        <dbReference type="PROSITE" id="PS50137"/>
    </source>
</evidence>
<gene>
    <name evidence="6" type="ORF">KI387_001060</name>
</gene>
<accession>A0AA38GWQ6</accession>
<dbReference type="InterPro" id="IPR036389">
    <property type="entry name" value="RNase_III_sf"/>
</dbReference>
<comment type="caution">
    <text evidence="6">The sequence shown here is derived from an EMBL/GenBank/DDBJ whole genome shotgun (WGS) entry which is preliminary data.</text>
</comment>